<evidence type="ECO:0000313" key="2">
    <source>
        <dbReference type="EMBL" id="GJN13966.1"/>
    </source>
</evidence>
<reference evidence="2" key="1">
    <citation type="journal article" date="2018" name="DNA Res.">
        <title>Multiple hybrid de novo genome assembly of finger millet, an orphan allotetraploid crop.</title>
        <authorList>
            <person name="Hatakeyama M."/>
            <person name="Aluri S."/>
            <person name="Balachadran M.T."/>
            <person name="Sivarajan S.R."/>
            <person name="Patrignani A."/>
            <person name="Gruter S."/>
            <person name="Poveda L."/>
            <person name="Shimizu-Inatsugi R."/>
            <person name="Baeten J."/>
            <person name="Francoijs K.J."/>
            <person name="Nataraja K.N."/>
            <person name="Reddy Y.A.N."/>
            <person name="Phadnis S."/>
            <person name="Ravikumar R.L."/>
            <person name="Schlapbach R."/>
            <person name="Sreeman S.M."/>
            <person name="Shimizu K.K."/>
        </authorList>
    </citation>
    <scope>NUCLEOTIDE SEQUENCE</scope>
</reference>
<dbReference type="Proteomes" id="UP001054889">
    <property type="component" value="Unassembled WGS sequence"/>
</dbReference>
<dbReference type="InterPro" id="IPR006527">
    <property type="entry name" value="F-box-assoc_dom_typ1"/>
</dbReference>
<dbReference type="SMART" id="SM00256">
    <property type="entry name" value="FBOX"/>
    <property type="match status" value="1"/>
</dbReference>
<dbReference type="Pfam" id="PF00646">
    <property type="entry name" value="F-box"/>
    <property type="match status" value="1"/>
</dbReference>
<reference evidence="2" key="2">
    <citation type="submission" date="2021-12" db="EMBL/GenBank/DDBJ databases">
        <title>Resequencing data analysis of finger millet.</title>
        <authorList>
            <person name="Hatakeyama M."/>
            <person name="Aluri S."/>
            <person name="Balachadran M.T."/>
            <person name="Sivarajan S.R."/>
            <person name="Poveda L."/>
            <person name="Shimizu-Inatsugi R."/>
            <person name="Schlapbach R."/>
            <person name="Sreeman S.M."/>
            <person name="Shimizu K.K."/>
        </authorList>
    </citation>
    <scope>NUCLEOTIDE SEQUENCE</scope>
</reference>
<dbReference type="InterPro" id="IPR055290">
    <property type="entry name" value="At3g26010-like"/>
</dbReference>
<evidence type="ECO:0000259" key="1">
    <source>
        <dbReference type="SMART" id="SM00256"/>
    </source>
</evidence>
<dbReference type="CDD" id="cd22157">
    <property type="entry name" value="F-box_AtFBW1-like"/>
    <property type="match status" value="1"/>
</dbReference>
<accession>A0AAV5DUF7</accession>
<dbReference type="SUPFAM" id="SSF81383">
    <property type="entry name" value="F-box domain"/>
    <property type="match status" value="1"/>
</dbReference>
<dbReference type="EMBL" id="BQKI01000071">
    <property type="protein sequence ID" value="GJN13966.1"/>
    <property type="molecule type" value="Genomic_DNA"/>
</dbReference>
<organism evidence="2 3">
    <name type="scientific">Eleusine coracana subsp. coracana</name>
    <dbReference type="NCBI Taxonomy" id="191504"/>
    <lineage>
        <taxon>Eukaryota</taxon>
        <taxon>Viridiplantae</taxon>
        <taxon>Streptophyta</taxon>
        <taxon>Embryophyta</taxon>
        <taxon>Tracheophyta</taxon>
        <taxon>Spermatophyta</taxon>
        <taxon>Magnoliopsida</taxon>
        <taxon>Liliopsida</taxon>
        <taxon>Poales</taxon>
        <taxon>Poaceae</taxon>
        <taxon>PACMAD clade</taxon>
        <taxon>Chloridoideae</taxon>
        <taxon>Cynodonteae</taxon>
        <taxon>Eleusininae</taxon>
        <taxon>Eleusine</taxon>
    </lineage>
</organism>
<gene>
    <name evidence="2" type="primary">gb00730</name>
    <name evidence="2" type="ORF">PR202_gb00730</name>
</gene>
<dbReference type="InterPro" id="IPR036047">
    <property type="entry name" value="F-box-like_dom_sf"/>
</dbReference>
<dbReference type="PANTHER" id="PTHR35546">
    <property type="entry name" value="F-BOX PROTEIN INTERACTION DOMAIN PROTEIN-RELATED"/>
    <property type="match status" value="1"/>
</dbReference>
<dbReference type="AlphaFoldDB" id="A0AAV5DUF7"/>
<dbReference type="InterPro" id="IPR001810">
    <property type="entry name" value="F-box_dom"/>
</dbReference>
<feature type="domain" description="F-box" evidence="1">
    <location>
        <begin position="14"/>
        <end position="54"/>
    </location>
</feature>
<proteinExistence type="predicted"/>
<comment type="caution">
    <text evidence="2">The sequence shown here is derived from an EMBL/GenBank/DDBJ whole genome shotgun (WGS) entry which is preliminary data.</text>
</comment>
<name>A0AAV5DUF7_ELECO</name>
<evidence type="ECO:0000313" key="3">
    <source>
        <dbReference type="Proteomes" id="UP001054889"/>
    </source>
</evidence>
<dbReference type="Pfam" id="PF07734">
    <property type="entry name" value="FBA_1"/>
    <property type="match status" value="1"/>
</dbReference>
<sequence length="246" mass="27768">MEEPPGRRNPAASFTDDIIIEILSRLPVRSVCRFKCVSRSWLNLISDSDPCYRNKLPQTLVSFFYTIHYPVDHHFANITGDGTPSIDPSFPSLSVLGSSSSIGLLDSCDGLLLCYCFMPGPPDSDWFRPLHFAVCNPATENWVVFPDVMLSDGEAAEVVRLCFDRTVSRHFHVIQYVIDQNEDCLTRVLIYSSKTGSWTSVESGWHDDAFYFNPGRSVFLNGFLHEIAYSKVLTVDMEKNSYTTRG</sequence>
<protein>
    <recommendedName>
        <fullName evidence="1">F-box domain-containing protein</fullName>
    </recommendedName>
</protein>
<dbReference type="Gene3D" id="1.20.1280.50">
    <property type="match status" value="1"/>
</dbReference>
<keyword evidence="3" id="KW-1185">Reference proteome</keyword>
<dbReference type="PANTHER" id="PTHR35546:SF105">
    <property type="entry name" value="OS05G0139200 PROTEIN"/>
    <property type="match status" value="1"/>
</dbReference>